<dbReference type="Gene3D" id="2.40.70.10">
    <property type="entry name" value="Acid Proteases"/>
    <property type="match status" value="2"/>
</dbReference>
<feature type="domain" description="Peptidase A1" evidence="9">
    <location>
        <begin position="146"/>
        <end position="479"/>
    </location>
</feature>
<dbReference type="InterPro" id="IPR032861">
    <property type="entry name" value="TAXi_N"/>
</dbReference>
<keyword evidence="3" id="KW-0732">Signal</keyword>
<keyword evidence="5" id="KW-0378">Hydrolase</keyword>
<dbReference type="InterPro" id="IPR001461">
    <property type="entry name" value="Aspartic_peptidase_A1"/>
</dbReference>
<dbReference type="Pfam" id="PF14541">
    <property type="entry name" value="TAXi_C"/>
    <property type="match status" value="1"/>
</dbReference>
<evidence type="ECO:0000256" key="2">
    <source>
        <dbReference type="ARBA" id="ARBA00022670"/>
    </source>
</evidence>
<dbReference type="PANTHER" id="PTHR13683">
    <property type="entry name" value="ASPARTYL PROTEASES"/>
    <property type="match status" value="1"/>
</dbReference>
<dbReference type="GO" id="GO:0004190">
    <property type="term" value="F:aspartic-type endopeptidase activity"/>
    <property type="evidence" value="ECO:0007669"/>
    <property type="project" value="UniProtKB-KW"/>
</dbReference>
<dbReference type="EMBL" id="JANAVB010027010">
    <property type="protein sequence ID" value="KAJ6818696.1"/>
    <property type="molecule type" value="Genomic_DNA"/>
</dbReference>
<keyword evidence="2" id="KW-0645">Protease</keyword>
<evidence type="ECO:0000256" key="3">
    <source>
        <dbReference type="ARBA" id="ARBA00022729"/>
    </source>
</evidence>
<keyword evidence="11" id="KW-1185">Reference proteome</keyword>
<comment type="caution">
    <text evidence="10">The sequence shown here is derived from an EMBL/GenBank/DDBJ whole genome shotgun (WGS) entry which is preliminary data.</text>
</comment>
<dbReference type="PANTHER" id="PTHR13683:SF798">
    <property type="entry name" value="ASPARTYL PROTEASE AED3-LIKE"/>
    <property type="match status" value="1"/>
</dbReference>
<evidence type="ECO:0000256" key="8">
    <source>
        <dbReference type="PIRSR" id="PIRSR601461-1"/>
    </source>
</evidence>
<keyword evidence="4" id="KW-0064">Aspartyl protease</keyword>
<evidence type="ECO:0000256" key="4">
    <source>
        <dbReference type="ARBA" id="ARBA00022750"/>
    </source>
</evidence>
<dbReference type="FunFam" id="2.40.70.10:FF:000022">
    <property type="entry name" value="Aspartyl protease AED3"/>
    <property type="match status" value="1"/>
</dbReference>
<proteinExistence type="inferred from homology"/>
<keyword evidence="7" id="KW-0325">Glycoprotein</keyword>
<dbReference type="Pfam" id="PF14543">
    <property type="entry name" value="TAXi_N"/>
    <property type="match status" value="1"/>
</dbReference>
<gene>
    <name evidence="10" type="ORF">M6B38_405395</name>
</gene>
<dbReference type="Proteomes" id="UP001140949">
    <property type="component" value="Unassembled WGS sequence"/>
</dbReference>
<evidence type="ECO:0000259" key="9">
    <source>
        <dbReference type="PROSITE" id="PS51767"/>
    </source>
</evidence>
<dbReference type="InterPro" id="IPR032799">
    <property type="entry name" value="TAXi_C"/>
</dbReference>
<evidence type="ECO:0000256" key="1">
    <source>
        <dbReference type="ARBA" id="ARBA00007447"/>
    </source>
</evidence>
<protein>
    <recommendedName>
        <fullName evidence="9">Peptidase A1 domain-containing protein</fullName>
    </recommendedName>
</protein>
<accession>A0AAX6FQI7</accession>
<evidence type="ECO:0000256" key="6">
    <source>
        <dbReference type="ARBA" id="ARBA00023157"/>
    </source>
</evidence>
<dbReference type="InterPro" id="IPR033121">
    <property type="entry name" value="PEPTIDASE_A1"/>
</dbReference>
<reference evidence="10" key="2">
    <citation type="submission" date="2023-04" db="EMBL/GenBank/DDBJ databases">
        <authorList>
            <person name="Bruccoleri R.E."/>
            <person name="Oakeley E.J."/>
            <person name="Faust A.-M."/>
            <person name="Dessus-Babus S."/>
            <person name="Altorfer M."/>
            <person name="Burckhardt D."/>
            <person name="Oertli M."/>
            <person name="Naumann U."/>
            <person name="Petersen F."/>
            <person name="Wong J."/>
        </authorList>
    </citation>
    <scope>NUCLEOTIDE SEQUENCE</scope>
    <source>
        <strain evidence="10">GSM-AAB239-AS_SAM_17_03QT</strain>
        <tissue evidence="10">Leaf</tissue>
    </source>
</reference>
<dbReference type="GO" id="GO:0006508">
    <property type="term" value="P:proteolysis"/>
    <property type="evidence" value="ECO:0007669"/>
    <property type="project" value="UniProtKB-KW"/>
</dbReference>
<dbReference type="FunFam" id="2.40.70.10:FF:000040">
    <property type="entry name" value="aspartyl protease AED3"/>
    <property type="match status" value="1"/>
</dbReference>
<reference evidence="10" key="1">
    <citation type="journal article" date="2023" name="GigaByte">
        <title>Genome assembly of the bearded iris, Iris pallida Lam.</title>
        <authorList>
            <person name="Bruccoleri R.E."/>
            <person name="Oakeley E.J."/>
            <person name="Faust A.M.E."/>
            <person name="Altorfer M."/>
            <person name="Dessus-Babus S."/>
            <person name="Burckhardt D."/>
            <person name="Oertli M."/>
            <person name="Naumann U."/>
            <person name="Petersen F."/>
            <person name="Wong J."/>
        </authorList>
    </citation>
    <scope>NUCLEOTIDE SEQUENCE</scope>
    <source>
        <strain evidence="10">GSM-AAB239-AS_SAM_17_03QT</strain>
    </source>
</reference>
<feature type="active site" evidence="8">
    <location>
        <position position="164"/>
    </location>
</feature>
<dbReference type="PROSITE" id="PS51767">
    <property type="entry name" value="PEPTIDASE_A1"/>
    <property type="match status" value="1"/>
</dbReference>
<feature type="active site" evidence="8">
    <location>
        <position position="366"/>
    </location>
</feature>
<organism evidence="10 11">
    <name type="scientific">Iris pallida</name>
    <name type="common">Sweet iris</name>
    <dbReference type="NCBI Taxonomy" id="29817"/>
    <lineage>
        <taxon>Eukaryota</taxon>
        <taxon>Viridiplantae</taxon>
        <taxon>Streptophyta</taxon>
        <taxon>Embryophyta</taxon>
        <taxon>Tracheophyta</taxon>
        <taxon>Spermatophyta</taxon>
        <taxon>Magnoliopsida</taxon>
        <taxon>Liliopsida</taxon>
        <taxon>Asparagales</taxon>
        <taxon>Iridaceae</taxon>
        <taxon>Iridoideae</taxon>
        <taxon>Irideae</taxon>
        <taxon>Iris</taxon>
    </lineage>
</organism>
<sequence>MYSQPVPYLHSPLYKHPLTPLHSTLTPLHHQLLLILQSSSMAAPPLLLMVVAMATSISLALASAPHPHCDAMSDAGSTLRVFHAYGPCSPLPNQPFDPSTTSFQDFLLDVAESDRTRLLFLSSLATARRSFAPLASGSKLLGTPTYLVRASVGTPPQPMLLALDTSSDAAWIPASGCVGCPLSSSAYAPKRSATYRPVPCGSPQCSLVPNPSCPAGSTSCSFNLTYGGSTLQGALAQDSLALASDVIAGYTFGSLAQATGGSVPPQGLLGLGRGPLSFLSQSRSLYSSTFSYCLPGFRSLNFSGTLRLGPSGQPLRIKTTPLLANPHRSSLYYVGLNRIRVGRRYADIPAGALAFDPATGAGTVFDSGTMFTRLVAPAYAAVRDEFRRRVGKPVTALGGFDTCYEGPIEAPAITLEFTGMNVTLPAENALIHSSSGGVTCLAMAAAPDNVNSVLNVIASMQQQNHRILFDVPNSRLGVAREACTATA</sequence>
<evidence type="ECO:0000313" key="10">
    <source>
        <dbReference type="EMBL" id="KAJ6818696.1"/>
    </source>
</evidence>
<keyword evidence="6" id="KW-1015">Disulfide bond</keyword>
<evidence type="ECO:0000256" key="5">
    <source>
        <dbReference type="ARBA" id="ARBA00022801"/>
    </source>
</evidence>
<dbReference type="SUPFAM" id="SSF50630">
    <property type="entry name" value="Acid proteases"/>
    <property type="match status" value="1"/>
</dbReference>
<evidence type="ECO:0000256" key="7">
    <source>
        <dbReference type="ARBA" id="ARBA00023180"/>
    </source>
</evidence>
<comment type="similarity">
    <text evidence="1">Belongs to the peptidase A1 family.</text>
</comment>
<dbReference type="AlphaFoldDB" id="A0AAX6FQI7"/>
<dbReference type="InterPro" id="IPR021109">
    <property type="entry name" value="Peptidase_aspartic_dom_sf"/>
</dbReference>
<name>A0AAX6FQI7_IRIPA</name>
<evidence type="ECO:0000313" key="11">
    <source>
        <dbReference type="Proteomes" id="UP001140949"/>
    </source>
</evidence>